<keyword evidence="1" id="KW-0472">Membrane</keyword>
<proteinExistence type="predicted"/>
<evidence type="ECO:0008006" key="4">
    <source>
        <dbReference type="Google" id="ProtNLM"/>
    </source>
</evidence>
<keyword evidence="3" id="KW-1185">Reference proteome</keyword>
<dbReference type="KEGG" id="tmr:Tmar_0863"/>
<sequence>MEAGANSTMVRAGNAVAAPLWRSPSTAPWPELPGRTGPGEAPRPVRRYKIRRRLKLRPEARLVGTVGLLFALAVLVISRYAVLYGMNQAILQRQQEIASLERANQHLAIEVAGRDSLGRLEAAARARGYQEPASVRAVRVPAAADRLAAAPAASGASPAVREAVVALAPAGAGGPAPAPAAAPYAAAGGPAARGPAAWLAGLWHRVFGS</sequence>
<dbReference type="AlphaFoldDB" id="E6SIY2"/>
<accession>E6SIY2</accession>
<evidence type="ECO:0000313" key="3">
    <source>
        <dbReference type="Proteomes" id="UP000008915"/>
    </source>
</evidence>
<protein>
    <recommendedName>
        <fullName evidence="4">Cell division protein FtsL</fullName>
    </recommendedName>
</protein>
<dbReference type="Proteomes" id="UP000008915">
    <property type="component" value="Chromosome"/>
</dbReference>
<keyword evidence="1" id="KW-0812">Transmembrane</keyword>
<dbReference type="EMBL" id="CP002344">
    <property type="protein sequence ID" value="ADU50977.1"/>
    <property type="molecule type" value="Genomic_DNA"/>
</dbReference>
<dbReference type="HOGENOM" id="CLU_1199342_0_0_9"/>
<gene>
    <name evidence="2" type="ordered locus">Tmar_0863</name>
</gene>
<keyword evidence="1" id="KW-1133">Transmembrane helix</keyword>
<organism evidence="2 3">
    <name type="scientific">Thermaerobacter marianensis (strain ATCC 700841 / DSM 12885 / JCM 10246 / 7p75a)</name>
    <dbReference type="NCBI Taxonomy" id="644966"/>
    <lineage>
        <taxon>Bacteria</taxon>
        <taxon>Bacillati</taxon>
        <taxon>Bacillota</taxon>
        <taxon>Clostridia</taxon>
        <taxon>Eubacteriales</taxon>
        <taxon>Clostridiales Family XVII. Incertae Sedis</taxon>
        <taxon>Thermaerobacter</taxon>
    </lineage>
</organism>
<feature type="transmembrane region" description="Helical" evidence="1">
    <location>
        <begin position="62"/>
        <end position="86"/>
    </location>
</feature>
<dbReference type="STRING" id="644966.Tmar_0863"/>
<reference evidence="2 3" key="1">
    <citation type="journal article" date="2010" name="Stand. Genomic Sci.">
        <title>Complete genome sequence of Thermaerobacter marianensis type strain (7p75a).</title>
        <authorList>
            <person name="Han C."/>
            <person name="Gu W."/>
            <person name="Zhang X."/>
            <person name="Lapidus A."/>
            <person name="Nolan M."/>
            <person name="Copeland A."/>
            <person name="Lucas S."/>
            <person name="Del Rio T.G."/>
            <person name="Tice H."/>
            <person name="Cheng J.F."/>
            <person name="Tapia R."/>
            <person name="Goodwin L."/>
            <person name="Pitluck S."/>
            <person name="Pagani I."/>
            <person name="Ivanova N."/>
            <person name="Mavromatis K."/>
            <person name="Mikhailova N."/>
            <person name="Pati A."/>
            <person name="Chen A."/>
            <person name="Palaniappan K."/>
            <person name="Land M."/>
            <person name="Hauser L."/>
            <person name="Chang Y.J."/>
            <person name="Jeffries C.D."/>
            <person name="Schneider S."/>
            <person name="Rohde M."/>
            <person name="Goker M."/>
            <person name="Pukall R."/>
            <person name="Woyke T."/>
            <person name="Bristow J."/>
            <person name="Eisen J.A."/>
            <person name="Markowitz V."/>
            <person name="Hugenholtz P."/>
            <person name="Kyrpides N.C."/>
            <person name="Klenk H.P."/>
            <person name="Detter J.C."/>
        </authorList>
    </citation>
    <scope>NUCLEOTIDE SEQUENCE [LARGE SCALE GENOMIC DNA]</scope>
    <source>
        <strain evidence="3">ATCC 700841 / DSM 12885 / JCM 10246 / 7p75a</strain>
    </source>
</reference>
<evidence type="ECO:0000313" key="2">
    <source>
        <dbReference type="EMBL" id="ADU50977.1"/>
    </source>
</evidence>
<reference evidence="3" key="2">
    <citation type="journal article" date="2010" name="Stand. Genomic Sci.">
        <title>Complete genome sequence of Thermaerobacter marianensis type strain (7p75aT).</title>
        <authorList>
            <person name="Han C."/>
            <person name="Gu W."/>
            <person name="Zhang X."/>
            <person name="Lapidus A."/>
            <person name="Nolan M."/>
            <person name="Copeland A."/>
            <person name="Lucas S."/>
            <person name="Glavina Del Rio T."/>
            <person name="Tice H."/>
            <person name="Cheng J."/>
            <person name="Tapia R."/>
            <person name="Goodwin L."/>
            <person name="Pitluck S."/>
            <person name="Pagani I."/>
            <person name="Ivanova N."/>
            <person name="Mavromatis K."/>
            <person name="Mikhailova N."/>
            <person name="Pati A."/>
            <person name="Chen A."/>
            <person name="Palaniappan K."/>
            <person name="Land M."/>
            <person name="Hauser L."/>
            <person name="Chang Y."/>
            <person name="Jeffries C."/>
            <person name="Schneider S."/>
            <person name="Rohde M."/>
            <person name="Goker M."/>
            <person name="Pukall R."/>
            <person name="Woyke T."/>
            <person name="Bristow J."/>
            <person name="Eisen J."/>
            <person name="Markowitz V."/>
            <person name="Hugenholtz P."/>
            <person name="Kyrpides N."/>
            <person name="Klenk H."/>
            <person name="Detter J."/>
        </authorList>
    </citation>
    <scope>NUCLEOTIDE SEQUENCE [LARGE SCALE GENOMIC DNA]</scope>
    <source>
        <strain evidence="3">ATCC 700841 / DSM 12885 / JCM 10246 / 7p75a</strain>
    </source>
</reference>
<name>E6SIY2_THEM7</name>
<evidence type="ECO:0000256" key="1">
    <source>
        <dbReference type="SAM" id="Phobius"/>
    </source>
</evidence>